<sequence>MPYLRVLAGPSETALVPLKVNSGVPVKISSDAFEGEVAVFIKGLSDAEGGKEDSDYFRKRSGVTWSIQVQGRFLREYSADDLLFGNVFERPFKLPWGFGAALKFM</sequence>
<dbReference type="PANTHER" id="PTHR34826">
    <property type="entry name" value="UPF0590 PROTEIN C409.17C"/>
    <property type="match status" value="1"/>
</dbReference>
<evidence type="ECO:0000259" key="1">
    <source>
        <dbReference type="Pfam" id="PF08588"/>
    </source>
</evidence>
<dbReference type="Proteomes" id="UP000184267">
    <property type="component" value="Unassembled WGS sequence"/>
</dbReference>
<name>A0A1M2VES0_TRAPU</name>
<dbReference type="InterPro" id="IPR013897">
    <property type="entry name" value="Duc1"/>
</dbReference>
<feature type="non-terminal residue" evidence="2">
    <location>
        <position position="105"/>
    </location>
</feature>
<evidence type="ECO:0000313" key="2">
    <source>
        <dbReference type="EMBL" id="OJT06037.1"/>
    </source>
</evidence>
<protein>
    <recommendedName>
        <fullName evidence="1">Domain of unknown function at the cortex 1 domain-containing protein</fullName>
    </recommendedName>
</protein>
<dbReference type="PANTHER" id="PTHR34826:SF2">
    <property type="entry name" value="UPF0590 PROTEIN C409.17C"/>
    <property type="match status" value="1"/>
</dbReference>
<comment type="caution">
    <text evidence="2">The sequence shown here is derived from an EMBL/GenBank/DDBJ whole genome shotgun (WGS) entry which is preliminary data.</text>
</comment>
<organism evidence="2 3">
    <name type="scientific">Trametes pubescens</name>
    <name type="common">White-rot fungus</name>
    <dbReference type="NCBI Taxonomy" id="154538"/>
    <lineage>
        <taxon>Eukaryota</taxon>
        <taxon>Fungi</taxon>
        <taxon>Dikarya</taxon>
        <taxon>Basidiomycota</taxon>
        <taxon>Agaricomycotina</taxon>
        <taxon>Agaricomycetes</taxon>
        <taxon>Polyporales</taxon>
        <taxon>Polyporaceae</taxon>
        <taxon>Trametes</taxon>
    </lineage>
</organism>
<reference evidence="2 3" key="1">
    <citation type="submission" date="2016-10" db="EMBL/GenBank/DDBJ databases">
        <title>Genome sequence of the basidiomycete white-rot fungus Trametes pubescens.</title>
        <authorList>
            <person name="Makela M.R."/>
            <person name="Granchi Z."/>
            <person name="Peng M."/>
            <person name="De Vries R.P."/>
            <person name="Grigoriev I."/>
            <person name="Riley R."/>
            <person name="Hilden K."/>
        </authorList>
    </citation>
    <scope>NUCLEOTIDE SEQUENCE [LARGE SCALE GENOMIC DNA]</scope>
    <source>
        <strain evidence="2 3">FBCC735</strain>
    </source>
</reference>
<feature type="domain" description="Domain of unknown function at the cortex 1" evidence="1">
    <location>
        <begin position="4"/>
        <end position="105"/>
    </location>
</feature>
<proteinExistence type="predicted"/>
<dbReference type="Pfam" id="PF08588">
    <property type="entry name" value="Duc1"/>
    <property type="match status" value="1"/>
</dbReference>
<evidence type="ECO:0000313" key="3">
    <source>
        <dbReference type="Proteomes" id="UP000184267"/>
    </source>
</evidence>
<dbReference type="EMBL" id="MNAD01001361">
    <property type="protein sequence ID" value="OJT06037.1"/>
    <property type="molecule type" value="Genomic_DNA"/>
</dbReference>
<accession>A0A1M2VES0</accession>
<gene>
    <name evidence="2" type="ORF">TRAPUB_3117</name>
</gene>
<dbReference type="OrthoDB" id="2119945at2759"/>
<dbReference type="AlphaFoldDB" id="A0A1M2VES0"/>
<dbReference type="STRING" id="154538.A0A1M2VES0"/>
<keyword evidence="3" id="KW-1185">Reference proteome</keyword>